<evidence type="ECO:0000313" key="1">
    <source>
        <dbReference type="EMBL" id="MCX2742789.1"/>
    </source>
</evidence>
<protein>
    <submittedName>
        <fullName evidence="1">Uncharacterized protein</fullName>
    </submittedName>
</protein>
<name>A0ABT3RM43_9BACT</name>
<comment type="caution">
    <text evidence="1">The sequence shown here is derived from an EMBL/GenBank/DDBJ whole genome shotgun (WGS) entry which is preliminary data.</text>
</comment>
<proteinExistence type="predicted"/>
<dbReference type="Proteomes" id="UP001209885">
    <property type="component" value="Unassembled WGS sequence"/>
</dbReference>
<sequence length="333" mass="37999">MKNKYYFLVASLIMISCLEEEEPKYVNQNRRIISGEFVSGELYLDPQSFNVISGSKFGFHEIDIETGFYNEFSFLHSRNYKISKDGELIYLVSHRDELLLFNKITGKISSLNPPGEKVRTFDLSENEDKVVIENIHGELKQIDLKTGSLLALGPGRNPLFDPSGSQIYINEPSSILNTLTRSLAPIDIKGKIIGKNWDSDELHILVQENVLSDGLVVVRIFDLNVTENIKTKVWEKQFINNGNPDYFIKFHPNSELDKIVVSFKGNNWNFVSTTDWTLNVYLIDLSSNKERKLVVSSNKEIRSYLFDDINGKVYFSLGDPNIDSATLYCADIQ</sequence>
<dbReference type="SUPFAM" id="SSF82171">
    <property type="entry name" value="DPP6 N-terminal domain-like"/>
    <property type="match status" value="1"/>
</dbReference>
<dbReference type="EMBL" id="JAPFQN010000002">
    <property type="protein sequence ID" value="MCX2742789.1"/>
    <property type="molecule type" value="Genomic_DNA"/>
</dbReference>
<organism evidence="1 2">
    <name type="scientific">Mangrovivirga halotolerans</name>
    <dbReference type="NCBI Taxonomy" id="2993936"/>
    <lineage>
        <taxon>Bacteria</taxon>
        <taxon>Pseudomonadati</taxon>
        <taxon>Bacteroidota</taxon>
        <taxon>Cytophagia</taxon>
        <taxon>Cytophagales</taxon>
        <taxon>Mangrovivirgaceae</taxon>
        <taxon>Mangrovivirga</taxon>
    </lineage>
</organism>
<accession>A0ABT3RM43</accession>
<evidence type="ECO:0000313" key="2">
    <source>
        <dbReference type="Proteomes" id="UP001209885"/>
    </source>
</evidence>
<dbReference type="RefSeq" id="WP_266055110.1">
    <property type="nucleotide sequence ID" value="NZ_JAPFQN010000002.1"/>
</dbReference>
<dbReference type="PROSITE" id="PS51257">
    <property type="entry name" value="PROKAR_LIPOPROTEIN"/>
    <property type="match status" value="1"/>
</dbReference>
<gene>
    <name evidence="1" type="ORF">OO013_02865</name>
</gene>
<reference evidence="1 2" key="1">
    <citation type="submission" date="2022-11" db="EMBL/GenBank/DDBJ databases">
        <title>The characterization of three novel Bacteroidetes species and genomic analysis of their roles in tidal elemental geochemical cycles.</title>
        <authorList>
            <person name="Ma K."/>
        </authorList>
    </citation>
    <scope>NUCLEOTIDE SEQUENCE [LARGE SCALE GENOMIC DNA]</scope>
    <source>
        <strain evidence="1 2">M17</strain>
    </source>
</reference>
<keyword evidence="2" id="KW-1185">Reference proteome</keyword>